<organism evidence="1 2">
    <name type="scientific">Bacillus pumilus</name>
    <name type="common">Bacillus mesentericus</name>
    <dbReference type="NCBI Taxonomy" id="1408"/>
    <lineage>
        <taxon>Bacteria</taxon>
        <taxon>Bacillati</taxon>
        <taxon>Bacillota</taxon>
        <taxon>Bacilli</taxon>
        <taxon>Bacillales</taxon>
        <taxon>Bacillaceae</taxon>
        <taxon>Bacillus</taxon>
    </lineage>
</organism>
<evidence type="ECO:0000313" key="1">
    <source>
        <dbReference type="EMBL" id="KIL19823.1"/>
    </source>
</evidence>
<sequence length="41" mass="4879">MPPYDHLSFVDILTYFITNRMSESQFYNEMKSNEVISVLFA</sequence>
<dbReference type="AlphaFoldDB" id="A0AB34QW88"/>
<evidence type="ECO:0000313" key="2">
    <source>
        <dbReference type="Proteomes" id="UP000031978"/>
    </source>
</evidence>
<dbReference type="EMBL" id="JXCL01000014">
    <property type="protein sequence ID" value="KIL19823.1"/>
    <property type="molecule type" value="Genomic_DNA"/>
</dbReference>
<dbReference type="Proteomes" id="UP000031978">
    <property type="component" value="Unassembled WGS sequence"/>
</dbReference>
<name>A0AB34QW88_BACPU</name>
<accession>A0AB34QW88</accession>
<protein>
    <submittedName>
        <fullName evidence="1">Uncharacterized protein</fullName>
    </submittedName>
</protein>
<proteinExistence type="predicted"/>
<comment type="caution">
    <text evidence="1">The sequence shown here is derived from an EMBL/GenBank/DDBJ whole genome shotgun (WGS) entry which is preliminary data.</text>
</comment>
<gene>
    <name evidence="1" type="ORF">B4127_3687</name>
</gene>
<reference evidence="1 2" key="1">
    <citation type="submission" date="2014-12" db="EMBL/GenBank/DDBJ databases">
        <title>Draft Genome Sequences of Five Spore-Forming Food Isolates of Bacillus pumilus.</title>
        <authorList>
            <person name="de Jong A."/>
            <person name="van Heel A.J."/>
            <person name="Montalban-Lopez M."/>
            <person name="Krawczyk A.O."/>
            <person name="Berendsen E.M."/>
            <person name="Wells-Bennik M."/>
            <person name="Kuipers O.P."/>
        </authorList>
    </citation>
    <scope>NUCLEOTIDE SEQUENCE [LARGE SCALE GENOMIC DNA]</scope>
    <source>
        <strain evidence="1 2">B4127</strain>
    </source>
</reference>